<dbReference type="EMBL" id="UINC01001747">
    <property type="protein sequence ID" value="SUZ87938.1"/>
    <property type="molecule type" value="Genomic_DNA"/>
</dbReference>
<sequence>MQAITLKIVTLKMTKLGRPPDTDSAETRGRLIDVARRCFGEHGYEGTTNRMVANEAGITTGAIYHYFSSKLDIFCTVEQEAHQYVYRRFALALEGQETMVGKLEMMLETAHALHRDDPTLAKFLASYRIDSQRVPELRDGLQAKGWPVRDRFVAELVAAGIASGEIGEKSGPLIDGLMKTLTVGLTDAFLEDLEGQRLAIDGIKAVLRDGIAFDAQQPLG</sequence>
<dbReference type="PRINTS" id="PR00455">
    <property type="entry name" value="HTHTETR"/>
</dbReference>
<dbReference type="AlphaFoldDB" id="A0A381RAH2"/>
<name>A0A381RAH2_9ZZZZ</name>
<reference evidence="3" key="1">
    <citation type="submission" date="2018-05" db="EMBL/GenBank/DDBJ databases">
        <authorList>
            <person name="Lanie J.A."/>
            <person name="Ng W.-L."/>
            <person name="Kazmierczak K.M."/>
            <person name="Andrzejewski T.M."/>
            <person name="Davidsen T.M."/>
            <person name="Wayne K.J."/>
            <person name="Tettelin H."/>
            <person name="Glass J.I."/>
            <person name="Rusch D."/>
            <person name="Podicherti R."/>
            <person name="Tsui H.-C.T."/>
            <person name="Winkler M.E."/>
        </authorList>
    </citation>
    <scope>NUCLEOTIDE SEQUENCE</scope>
</reference>
<feature type="domain" description="HTH tetR-type" evidence="2">
    <location>
        <begin position="25"/>
        <end position="85"/>
    </location>
</feature>
<dbReference type="GO" id="GO:0003677">
    <property type="term" value="F:DNA binding"/>
    <property type="evidence" value="ECO:0007669"/>
    <property type="project" value="UniProtKB-KW"/>
</dbReference>
<evidence type="ECO:0000313" key="3">
    <source>
        <dbReference type="EMBL" id="SUZ87938.1"/>
    </source>
</evidence>
<accession>A0A381RAH2</accession>
<keyword evidence="1" id="KW-0238">DNA-binding</keyword>
<dbReference type="SUPFAM" id="SSF46689">
    <property type="entry name" value="Homeodomain-like"/>
    <property type="match status" value="1"/>
</dbReference>
<organism evidence="3">
    <name type="scientific">marine metagenome</name>
    <dbReference type="NCBI Taxonomy" id="408172"/>
    <lineage>
        <taxon>unclassified sequences</taxon>
        <taxon>metagenomes</taxon>
        <taxon>ecological metagenomes</taxon>
    </lineage>
</organism>
<gene>
    <name evidence="3" type="ORF">METZ01_LOCUS40792</name>
</gene>
<dbReference type="PROSITE" id="PS50977">
    <property type="entry name" value="HTH_TETR_2"/>
    <property type="match status" value="1"/>
</dbReference>
<dbReference type="Pfam" id="PF00440">
    <property type="entry name" value="TetR_N"/>
    <property type="match status" value="1"/>
</dbReference>
<dbReference type="InterPro" id="IPR009057">
    <property type="entry name" value="Homeodomain-like_sf"/>
</dbReference>
<dbReference type="Gene3D" id="1.10.357.10">
    <property type="entry name" value="Tetracycline Repressor, domain 2"/>
    <property type="match status" value="1"/>
</dbReference>
<proteinExistence type="predicted"/>
<dbReference type="PANTHER" id="PTHR30055">
    <property type="entry name" value="HTH-TYPE TRANSCRIPTIONAL REGULATOR RUTR"/>
    <property type="match status" value="1"/>
</dbReference>
<protein>
    <recommendedName>
        <fullName evidence="2">HTH tetR-type domain-containing protein</fullName>
    </recommendedName>
</protein>
<dbReference type="InterPro" id="IPR001647">
    <property type="entry name" value="HTH_TetR"/>
</dbReference>
<evidence type="ECO:0000256" key="1">
    <source>
        <dbReference type="ARBA" id="ARBA00023125"/>
    </source>
</evidence>
<evidence type="ECO:0000259" key="2">
    <source>
        <dbReference type="PROSITE" id="PS50977"/>
    </source>
</evidence>
<dbReference type="InterPro" id="IPR050109">
    <property type="entry name" value="HTH-type_TetR-like_transc_reg"/>
</dbReference>